<reference evidence="4" key="2">
    <citation type="submission" date="2012-03" db="EMBL/GenBank/DDBJ databases">
        <title>Genome sequence of the fruiting myxobacterium Corallococcus coralloides DSM 2259.</title>
        <authorList>
            <person name="Huntley S."/>
            <person name="Zhang Y."/>
            <person name="Treuner-Lange A."/>
            <person name="Sensen C.W."/>
            <person name="Sogaard-Andersen L."/>
        </authorList>
    </citation>
    <scope>NUCLEOTIDE SEQUENCE [LARGE SCALE GENOMIC DNA]</scope>
    <source>
        <strain evidence="4">ATCC 25202 / DSM 2259 / NBRC 100086 / M2</strain>
    </source>
</reference>
<keyword evidence="2" id="KW-0732">Signal</keyword>
<dbReference type="Proteomes" id="UP000007587">
    <property type="component" value="Chromosome"/>
</dbReference>
<dbReference type="EMBL" id="CP003389">
    <property type="protein sequence ID" value="AFE05562.1"/>
    <property type="molecule type" value="Genomic_DNA"/>
</dbReference>
<evidence type="ECO:0008006" key="5">
    <source>
        <dbReference type="Google" id="ProtNLM"/>
    </source>
</evidence>
<sequence length="233" mass="25110">MLKVCWGAVMLAAAVLSFVSRSATAAEEGEWAEWGTGGASDSGTIGVTAQADGGRDVPEPAMMSEAADDDQPSSMLEGRDAGSARKGRAGTLAADVNGYQDLRWGMKLPEVQRRMPGLEESSRGLWVKETVVAGFPAFIGLAFKNGKLKEATVQFSREIPRGLSREEHRSAIINALTKKYGAPKKEEGFLGEHQTWSNDRMTITASDTIHGYTVTYTSLRLLKEVEEVSPDGL</sequence>
<organism evidence="3 4">
    <name type="scientific">Corallococcus coralloides (strain ATCC 25202 / DSM 2259 / NBRC 100086 / M2)</name>
    <name type="common">Myxococcus coralloides</name>
    <dbReference type="NCBI Taxonomy" id="1144275"/>
    <lineage>
        <taxon>Bacteria</taxon>
        <taxon>Pseudomonadati</taxon>
        <taxon>Myxococcota</taxon>
        <taxon>Myxococcia</taxon>
        <taxon>Myxococcales</taxon>
        <taxon>Cystobacterineae</taxon>
        <taxon>Myxococcaceae</taxon>
        <taxon>Corallococcus</taxon>
    </lineage>
</organism>
<feature type="chain" id="PRO_5003616308" description="Lipoprotein" evidence="2">
    <location>
        <begin position="26"/>
        <end position="233"/>
    </location>
</feature>
<dbReference type="KEGG" id="ccx:COCOR_04011"/>
<reference evidence="3 4" key="1">
    <citation type="journal article" date="2012" name="J. Bacteriol.">
        <title>Complete Genome Sequence of the Fruiting Myxobacterium Corallococcus coralloides DSM 2259.</title>
        <authorList>
            <person name="Huntley S."/>
            <person name="Zhang Y."/>
            <person name="Treuner-Lange A."/>
            <person name="Kneip S."/>
            <person name="Sensen C.W."/>
            <person name="Sogaard-Andersen L."/>
        </authorList>
    </citation>
    <scope>NUCLEOTIDE SEQUENCE [LARGE SCALE GENOMIC DNA]</scope>
    <source>
        <strain evidence="4">ATCC 25202 / DSM 2259 / NBRC 100086 / M2</strain>
    </source>
</reference>
<evidence type="ECO:0000313" key="4">
    <source>
        <dbReference type="Proteomes" id="UP000007587"/>
    </source>
</evidence>
<name>H8MVN1_CORCM</name>
<evidence type="ECO:0000313" key="3">
    <source>
        <dbReference type="EMBL" id="AFE05562.1"/>
    </source>
</evidence>
<dbReference type="RefSeq" id="WP_014396823.1">
    <property type="nucleotide sequence ID" value="NC_017030.1"/>
</dbReference>
<feature type="signal peptide" evidence="2">
    <location>
        <begin position="1"/>
        <end position="25"/>
    </location>
</feature>
<evidence type="ECO:0000256" key="2">
    <source>
        <dbReference type="SAM" id="SignalP"/>
    </source>
</evidence>
<accession>H8MVN1</accession>
<keyword evidence="4" id="KW-1185">Reference proteome</keyword>
<dbReference type="AlphaFoldDB" id="H8MVN1"/>
<protein>
    <recommendedName>
        <fullName evidence="5">Lipoprotein</fullName>
    </recommendedName>
</protein>
<dbReference type="HOGENOM" id="CLU_1188334_0_0_7"/>
<evidence type="ECO:0000256" key="1">
    <source>
        <dbReference type="SAM" id="MobiDB-lite"/>
    </source>
</evidence>
<gene>
    <name evidence="3" type="ordered locus">COCOR_04011</name>
</gene>
<feature type="region of interest" description="Disordered" evidence="1">
    <location>
        <begin position="51"/>
        <end position="89"/>
    </location>
</feature>
<proteinExistence type="predicted"/>
<dbReference type="InParanoid" id="H8MVN1"/>